<evidence type="ECO:0000256" key="3">
    <source>
        <dbReference type="ARBA" id="ARBA00022840"/>
    </source>
</evidence>
<evidence type="ECO:0000256" key="1">
    <source>
        <dbReference type="ARBA" id="ARBA00022448"/>
    </source>
</evidence>
<dbReference type="InterPro" id="IPR003593">
    <property type="entry name" value="AAA+_ATPase"/>
</dbReference>
<dbReference type="GO" id="GO:0005524">
    <property type="term" value="F:ATP binding"/>
    <property type="evidence" value="ECO:0007669"/>
    <property type="project" value="UniProtKB-KW"/>
</dbReference>
<keyword evidence="2" id="KW-0547">Nucleotide-binding</keyword>
<dbReference type="PROSITE" id="PS50893">
    <property type="entry name" value="ABC_TRANSPORTER_2"/>
    <property type="match status" value="1"/>
</dbReference>
<comment type="caution">
    <text evidence="5">The sequence shown here is derived from an EMBL/GenBank/DDBJ whole genome shotgun (WGS) entry which is preliminary data.</text>
</comment>
<reference evidence="6" key="1">
    <citation type="journal article" date="2019" name="Int. J. Syst. Evol. Microbiol.">
        <title>The Global Catalogue of Microorganisms (GCM) 10K type strain sequencing project: providing services to taxonomists for standard genome sequencing and annotation.</title>
        <authorList>
            <consortium name="The Broad Institute Genomics Platform"/>
            <consortium name="The Broad Institute Genome Sequencing Center for Infectious Disease"/>
            <person name="Wu L."/>
            <person name="Ma J."/>
        </authorList>
    </citation>
    <scope>NUCLEOTIDE SEQUENCE [LARGE SCALE GENOMIC DNA]</scope>
    <source>
        <strain evidence="6">CCUG 56698</strain>
    </source>
</reference>
<accession>A0ABW2SKJ0</accession>
<dbReference type="InterPro" id="IPR003439">
    <property type="entry name" value="ABC_transporter-like_ATP-bd"/>
</dbReference>
<evidence type="ECO:0000313" key="5">
    <source>
        <dbReference type="EMBL" id="MFC7580356.1"/>
    </source>
</evidence>
<protein>
    <submittedName>
        <fullName evidence="5">ABC transporter ATP-binding protein</fullName>
    </submittedName>
</protein>
<dbReference type="EMBL" id="JBHTEF010000001">
    <property type="protein sequence ID" value="MFC7580356.1"/>
    <property type="molecule type" value="Genomic_DNA"/>
</dbReference>
<dbReference type="CDD" id="cd03225">
    <property type="entry name" value="ABC_cobalt_CbiO_domain1"/>
    <property type="match status" value="1"/>
</dbReference>
<keyword evidence="1" id="KW-0813">Transport</keyword>
<dbReference type="RefSeq" id="WP_380972281.1">
    <property type="nucleotide sequence ID" value="NZ_JBHTEF010000001.1"/>
</dbReference>
<dbReference type="Proteomes" id="UP001596527">
    <property type="component" value="Unassembled WGS sequence"/>
</dbReference>
<dbReference type="InterPro" id="IPR015856">
    <property type="entry name" value="ABC_transpr_CbiO/EcfA_su"/>
</dbReference>
<evidence type="ECO:0000256" key="2">
    <source>
        <dbReference type="ARBA" id="ARBA00022741"/>
    </source>
</evidence>
<evidence type="ECO:0000259" key="4">
    <source>
        <dbReference type="PROSITE" id="PS50893"/>
    </source>
</evidence>
<proteinExistence type="predicted"/>
<keyword evidence="6" id="KW-1185">Reference proteome</keyword>
<feature type="domain" description="ABC transporter" evidence="4">
    <location>
        <begin position="5"/>
        <end position="245"/>
    </location>
</feature>
<dbReference type="PANTHER" id="PTHR43158:SF2">
    <property type="entry name" value="SKFA PEPTIDE EXPORT ATP-BINDING PROTEIN SKFE"/>
    <property type="match status" value="1"/>
</dbReference>
<sequence length="273" mass="28321">MESVVELRDVTVERGGARLLNAVSLRTHVGEHWVVVGPNGAGKTTLVRVVAGREAPTSGTARVLGTDVAAADPAELASRVGFSSQSVASRIPGSERVRSVVLTAAWGQSVSYREDYETQDTGRAEDLMAVFGVSALAARRFSTLSEGERQRVLLARALMADPEILILDEPTAGLDLGARELLVGALAEIAGHPGSPQLILVTHQIEEIAPGFTHAAVMSGGRIVAAGPLEETITGVALSRAFDLPLTAGVTDGRWWAHGVGAPGSGSGSRHGA</sequence>
<dbReference type="SUPFAM" id="SSF52540">
    <property type="entry name" value="P-loop containing nucleoside triphosphate hydrolases"/>
    <property type="match status" value="1"/>
</dbReference>
<dbReference type="Gene3D" id="3.40.50.300">
    <property type="entry name" value="P-loop containing nucleotide triphosphate hydrolases"/>
    <property type="match status" value="1"/>
</dbReference>
<dbReference type="SMART" id="SM00382">
    <property type="entry name" value="AAA"/>
    <property type="match status" value="1"/>
</dbReference>
<keyword evidence="3 5" id="KW-0067">ATP-binding</keyword>
<dbReference type="PANTHER" id="PTHR43158">
    <property type="entry name" value="SKFA PEPTIDE EXPORT ATP-BINDING PROTEIN SKFE"/>
    <property type="match status" value="1"/>
</dbReference>
<dbReference type="Pfam" id="PF00005">
    <property type="entry name" value="ABC_tran"/>
    <property type="match status" value="1"/>
</dbReference>
<evidence type="ECO:0000313" key="6">
    <source>
        <dbReference type="Proteomes" id="UP001596527"/>
    </source>
</evidence>
<dbReference type="InterPro" id="IPR027417">
    <property type="entry name" value="P-loop_NTPase"/>
</dbReference>
<gene>
    <name evidence="5" type="ORF">ACFQWG_03860</name>
</gene>
<name>A0ABW2SKJ0_9ACTO</name>
<organism evidence="5 6">
    <name type="scientific">Schaalia naturae</name>
    <dbReference type="NCBI Taxonomy" id="635203"/>
    <lineage>
        <taxon>Bacteria</taxon>
        <taxon>Bacillati</taxon>
        <taxon>Actinomycetota</taxon>
        <taxon>Actinomycetes</taxon>
        <taxon>Actinomycetales</taxon>
        <taxon>Actinomycetaceae</taxon>
        <taxon>Schaalia</taxon>
    </lineage>
</organism>